<dbReference type="CDD" id="cd07516">
    <property type="entry name" value="HAD_Pase"/>
    <property type="match status" value="1"/>
</dbReference>
<dbReference type="InterPro" id="IPR006379">
    <property type="entry name" value="HAD-SF_hydro_IIB"/>
</dbReference>
<evidence type="ECO:0000313" key="2">
    <source>
        <dbReference type="Proteomes" id="UP000597444"/>
    </source>
</evidence>
<dbReference type="AlphaFoldDB" id="A0A8J3IS51"/>
<dbReference type="Gene3D" id="3.40.50.1000">
    <property type="entry name" value="HAD superfamily/HAD-like"/>
    <property type="match status" value="1"/>
</dbReference>
<dbReference type="InterPro" id="IPR000150">
    <property type="entry name" value="Cof"/>
</dbReference>
<dbReference type="SUPFAM" id="SSF56784">
    <property type="entry name" value="HAD-like"/>
    <property type="match status" value="1"/>
</dbReference>
<dbReference type="NCBIfam" id="TIGR01484">
    <property type="entry name" value="HAD-SF-IIB"/>
    <property type="match status" value="1"/>
</dbReference>
<gene>
    <name evidence="1" type="ORF">KSF_052990</name>
</gene>
<dbReference type="Gene3D" id="3.30.1240.10">
    <property type="match status" value="1"/>
</dbReference>
<dbReference type="GO" id="GO:0016791">
    <property type="term" value="F:phosphatase activity"/>
    <property type="evidence" value="ECO:0007669"/>
    <property type="project" value="TreeGrafter"/>
</dbReference>
<organism evidence="1 2">
    <name type="scientific">Reticulibacter mediterranei</name>
    <dbReference type="NCBI Taxonomy" id="2778369"/>
    <lineage>
        <taxon>Bacteria</taxon>
        <taxon>Bacillati</taxon>
        <taxon>Chloroflexota</taxon>
        <taxon>Ktedonobacteria</taxon>
        <taxon>Ktedonobacterales</taxon>
        <taxon>Reticulibacteraceae</taxon>
        <taxon>Reticulibacter</taxon>
    </lineage>
</organism>
<dbReference type="PANTHER" id="PTHR10000">
    <property type="entry name" value="PHOSPHOSERINE PHOSPHATASE"/>
    <property type="match status" value="1"/>
</dbReference>
<sequence length="283" mass="31424">MEYNTMAYPYDLVAIDVDGTLVNSENRLTEGTKAAILDVLAHNIGVTLVSGRARLTMDPFVKELALTLPFISSSGAHIIDPVSNKTLYYSAMPTEVLSVIVQYAREAHAPIIFQESDRIFYEGSEEELHYLSEAYKIDITVADEFKAHFIRADDILHAHIEPVKVYMCQDPAIVQGIEAKLKQHHLPIYMTYSAPPYLEITSIHATKGEAIQRLAAQLNIDLKRILAIGDSRNDLSMFEVVGKRVAMGNAVPEVKAVADLIAPSNDQDGVAWTLRTIALQEEQ</sequence>
<dbReference type="NCBIfam" id="TIGR00099">
    <property type="entry name" value="Cof-subfamily"/>
    <property type="match status" value="1"/>
</dbReference>
<name>A0A8J3IS51_9CHLR</name>
<keyword evidence="2" id="KW-1185">Reference proteome</keyword>
<dbReference type="InterPro" id="IPR023214">
    <property type="entry name" value="HAD_sf"/>
</dbReference>
<evidence type="ECO:0000313" key="1">
    <source>
        <dbReference type="EMBL" id="GHO95251.1"/>
    </source>
</evidence>
<dbReference type="EMBL" id="BNJK01000001">
    <property type="protein sequence ID" value="GHO95251.1"/>
    <property type="molecule type" value="Genomic_DNA"/>
</dbReference>
<dbReference type="SFLD" id="SFLDS00003">
    <property type="entry name" value="Haloacid_Dehalogenase"/>
    <property type="match status" value="1"/>
</dbReference>
<comment type="caution">
    <text evidence="1">The sequence shown here is derived from an EMBL/GenBank/DDBJ whole genome shotgun (WGS) entry which is preliminary data.</text>
</comment>
<reference evidence="1" key="1">
    <citation type="submission" date="2020-10" db="EMBL/GenBank/DDBJ databases">
        <title>Taxonomic study of unclassified bacteria belonging to the class Ktedonobacteria.</title>
        <authorList>
            <person name="Yabe S."/>
            <person name="Wang C.M."/>
            <person name="Zheng Y."/>
            <person name="Sakai Y."/>
            <person name="Cavaletti L."/>
            <person name="Monciardini P."/>
            <person name="Donadio S."/>
        </authorList>
    </citation>
    <scope>NUCLEOTIDE SEQUENCE</scope>
    <source>
        <strain evidence="1">ID150040</strain>
    </source>
</reference>
<dbReference type="Pfam" id="PF08282">
    <property type="entry name" value="Hydrolase_3"/>
    <property type="match status" value="1"/>
</dbReference>
<dbReference type="PROSITE" id="PS01228">
    <property type="entry name" value="COF_1"/>
    <property type="match status" value="1"/>
</dbReference>
<dbReference type="SFLD" id="SFLDG01140">
    <property type="entry name" value="C2.B:_Phosphomannomutase_and_P"/>
    <property type="match status" value="1"/>
</dbReference>
<dbReference type="PANTHER" id="PTHR10000:SF8">
    <property type="entry name" value="HAD SUPERFAMILY HYDROLASE-LIKE, TYPE 3"/>
    <property type="match status" value="1"/>
</dbReference>
<dbReference type="GO" id="GO:0005829">
    <property type="term" value="C:cytosol"/>
    <property type="evidence" value="ECO:0007669"/>
    <property type="project" value="TreeGrafter"/>
</dbReference>
<dbReference type="GO" id="GO:0000287">
    <property type="term" value="F:magnesium ion binding"/>
    <property type="evidence" value="ECO:0007669"/>
    <property type="project" value="TreeGrafter"/>
</dbReference>
<protein>
    <submittedName>
        <fullName evidence="1">Haloacid dehalogenase</fullName>
    </submittedName>
</protein>
<accession>A0A8J3IS51</accession>
<dbReference type="Proteomes" id="UP000597444">
    <property type="component" value="Unassembled WGS sequence"/>
</dbReference>
<proteinExistence type="predicted"/>
<dbReference type="InterPro" id="IPR036412">
    <property type="entry name" value="HAD-like_sf"/>
</dbReference>